<accession>A0A7S9E154</accession>
<dbReference type="PANTHER" id="PTHR43525:SF1">
    <property type="entry name" value="PROTEIN MALY"/>
    <property type="match status" value="1"/>
</dbReference>
<keyword evidence="7" id="KW-0808">Transferase</keyword>
<proteinExistence type="inferred from homology"/>
<keyword evidence="3" id="KW-0663">Pyridoxal phosphate</keyword>
<evidence type="ECO:0000256" key="3">
    <source>
        <dbReference type="ARBA" id="ARBA00022898"/>
    </source>
</evidence>
<protein>
    <recommendedName>
        <fullName evidence="2">cysteine-S-conjugate beta-lyase</fullName>
        <ecNumber evidence="2">4.4.1.13</ecNumber>
    </recommendedName>
</protein>
<dbReference type="GO" id="GO:0030170">
    <property type="term" value="F:pyridoxal phosphate binding"/>
    <property type="evidence" value="ECO:0007669"/>
    <property type="project" value="InterPro"/>
</dbReference>
<sequence length="225" mass="25697">MVERRRRRRGPHPAYDAFYNTITANRRRIAPVPLILKDNRWRCDMDRPEAALAEPKNTLLLLCSPHNPTGKVWRREELETMAALCQKHGVRVISDEIHMDMTRSEHRHIPWSEVAQGPWALFTSGSKSFNIPAFTGAYGFIPEENERDSYLQALKGRDGLSSLPCRRWSPISPPTATGLTLDALRDYLQANMRYVADTLNNAFPALCWQPPEATYGMDRPAPAQR</sequence>
<dbReference type="GO" id="GO:0008483">
    <property type="term" value="F:transaminase activity"/>
    <property type="evidence" value="ECO:0007669"/>
    <property type="project" value="UniProtKB-KW"/>
</dbReference>
<comment type="cofactor">
    <cofactor evidence="1">
        <name>pyridoxal 5'-phosphate</name>
        <dbReference type="ChEBI" id="CHEBI:597326"/>
    </cofactor>
</comment>
<dbReference type="InterPro" id="IPR015424">
    <property type="entry name" value="PyrdxlP-dep_Trfase"/>
</dbReference>
<dbReference type="InterPro" id="IPR051798">
    <property type="entry name" value="Class-II_PLP-Dep_Aminotrans"/>
</dbReference>
<evidence type="ECO:0000256" key="1">
    <source>
        <dbReference type="ARBA" id="ARBA00001933"/>
    </source>
</evidence>
<name>A0A7S9E154_KLEPN</name>
<evidence type="ECO:0000313" key="7">
    <source>
        <dbReference type="EMBL" id="QPG07587.1"/>
    </source>
</evidence>
<dbReference type="Gene3D" id="3.40.640.10">
    <property type="entry name" value="Type I PLP-dependent aspartate aminotransferase-like (Major domain)"/>
    <property type="match status" value="1"/>
</dbReference>
<dbReference type="EMBL" id="CP064820">
    <property type="protein sequence ID" value="QPG07587.1"/>
    <property type="molecule type" value="Genomic_DNA"/>
</dbReference>
<dbReference type="InterPro" id="IPR015422">
    <property type="entry name" value="PyrdxlP-dep_Trfase_small"/>
</dbReference>
<feature type="domain" description="Aminotransferase class I/classII large" evidence="6">
    <location>
        <begin position="11"/>
        <end position="214"/>
    </location>
</feature>
<dbReference type="CDD" id="cd00609">
    <property type="entry name" value="AAT_like"/>
    <property type="match status" value="1"/>
</dbReference>
<dbReference type="Proteomes" id="UP000594592">
    <property type="component" value="Chromosome"/>
</dbReference>
<comment type="similarity">
    <text evidence="5">Belongs to the class-II pyridoxal-phosphate-dependent aminotransferase family. MalY/PatB cystathionine beta-lyase subfamily.</text>
</comment>
<evidence type="ECO:0000313" key="8">
    <source>
        <dbReference type="Proteomes" id="UP000594592"/>
    </source>
</evidence>
<evidence type="ECO:0000256" key="2">
    <source>
        <dbReference type="ARBA" id="ARBA00012224"/>
    </source>
</evidence>
<gene>
    <name evidence="7" type="ORF">IUJ34_01195</name>
</gene>
<evidence type="ECO:0000256" key="4">
    <source>
        <dbReference type="ARBA" id="ARBA00023239"/>
    </source>
</evidence>
<dbReference type="GO" id="GO:0047804">
    <property type="term" value="F:cysteine-S-conjugate beta-lyase activity"/>
    <property type="evidence" value="ECO:0007669"/>
    <property type="project" value="UniProtKB-EC"/>
</dbReference>
<dbReference type="Gene3D" id="3.90.1150.10">
    <property type="entry name" value="Aspartate Aminotransferase, domain 1"/>
    <property type="match status" value="1"/>
</dbReference>
<keyword evidence="7" id="KW-0032">Aminotransferase</keyword>
<keyword evidence="4" id="KW-0456">Lyase</keyword>
<dbReference type="EC" id="4.4.1.13" evidence="2"/>
<dbReference type="InterPro" id="IPR004839">
    <property type="entry name" value="Aminotransferase_I/II_large"/>
</dbReference>
<dbReference type="InterPro" id="IPR015421">
    <property type="entry name" value="PyrdxlP-dep_Trfase_major"/>
</dbReference>
<reference evidence="7 8" key="1">
    <citation type="submission" date="2020-11" db="EMBL/GenBank/DDBJ databases">
        <title>Whole Genome sequence of MDR strain of Klebsiella pneumoniae K219 isolated from sputum.</title>
        <authorList>
            <person name="Aditi B.P."/>
            <person name="Mahalakshmi K."/>
            <person name="Naveen Kumar V."/>
        </authorList>
    </citation>
    <scope>NUCLEOTIDE SEQUENCE [LARGE SCALE GENOMIC DNA]</scope>
    <source>
        <strain evidence="7 8">K219</strain>
    </source>
</reference>
<dbReference type="Pfam" id="PF00155">
    <property type="entry name" value="Aminotran_1_2"/>
    <property type="match status" value="1"/>
</dbReference>
<evidence type="ECO:0000256" key="5">
    <source>
        <dbReference type="ARBA" id="ARBA00037974"/>
    </source>
</evidence>
<dbReference type="AlphaFoldDB" id="A0A7S9E154"/>
<dbReference type="PANTHER" id="PTHR43525">
    <property type="entry name" value="PROTEIN MALY"/>
    <property type="match status" value="1"/>
</dbReference>
<organism evidence="7 8">
    <name type="scientific">Klebsiella pneumoniae subsp. pneumoniae</name>
    <dbReference type="NCBI Taxonomy" id="72407"/>
    <lineage>
        <taxon>Bacteria</taxon>
        <taxon>Pseudomonadati</taxon>
        <taxon>Pseudomonadota</taxon>
        <taxon>Gammaproteobacteria</taxon>
        <taxon>Enterobacterales</taxon>
        <taxon>Enterobacteriaceae</taxon>
        <taxon>Klebsiella/Raoultella group</taxon>
        <taxon>Klebsiella</taxon>
        <taxon>Klebsiella pneumoniae complex</taxon>
    </lineage>
</organism>
<evidence type="ECO:0000259" key="6">
    <source>
        <dbReference type="Pfam" id="PF00155"/>
    </source>
</evidence>
<dbReference type="SUPFAM" id="SSF53383">
    <property type="entry name" value="PLP-dependent transferases"/>
    <property type="match status" value="1"/>
</dbReference>